<keyword evidence="4 7" id="KW-0808">Transferase</keyword>
<dbReference type="EMBL" id="BJTG01000004">
    <property type="protein sequence ID" value="GEJ57104.1"/>
    <property type="molecule type" value="Genomic_DNA"/>
</dbReference>
<gene>
    <name evidence="7" type="primary">cheR40H_2</name>
    <name evidence="7" type="ORF">AMYX_18450</name>
</gene>
<dbReference type="InterPro" id="IPR050903">
    <property type="entry name" value="Bact_Chemotaxis_MeTrfase"/>
</dbReference>
<dbReference type="Pfam" id="PF01739">
    <property type="entry name" value="CheR"/>
    <property type="match status" value="1"/>
</dbReference>
<sequence length="277" mass="30459">MPHPVMPALTVHPQVLSLLAGLVEDRAGLHYGLDDRALLAEKVVPRALDRGFGSLLDYYYFLRYDPAGDAELDRLVEALCVHESYFFREVQPLRVAVEEVLAPAIRAGRRPRVWCAAAAQGEEPLTLAMLLDERGWLGQVELEATDVSLRALERARAGVFGQRALRALPAGVLGRWLEPQGQGAVARRELVEAVRWRRLNLMDAAAVRAMGPVELLLCRNVIIYFADETVRRLVRSLGEALAPGGALVVGASESLLRFGSALACEERGGVFLYRAAR</sequence>
<dbReference type="SMART" id="SM00138">
    <property type="entry name" value="MeTrc"/>
    <property type="match status" value="1"/>
</dbReference>
<protein>
    <recommendedName>
        <fullName evidence="2">protein-glutamate O-methyltransferase</fullName>
        <ecNumber evidence="2">2.1.1.80</ecNumber>
    </recommendedName>
</protein>
<dbReference type="InterPro" id="IPR022642">
    <property type="entry name" value="CheR_C"/>
</dbReference>
<dbReference type="Proteomes" id="UP000503640">
    <property type="component" value="Unassembled WGS sequence"/>
</dbReference>
<evidence type="ECO:0000256" key="2">
    <source>
        <dbReference type="ARBA" id="ARBA00012534"/>
    </source>
</evidence>
<comment type="caution">
    <text evidence="7">The sequence shown here is derived from an EMBL/GenBank/DDBJ whole genome shotgun (WGS) entry which is preliminary data.</text>
</comment>
<dbReference type="PROSITE" id="PS50123">
    <property type="entry name" value="CHER"/>
    <property type="match status" value="1"/>
</dbReference>
<dbReference type="InterPro" id="IPR029063">
    <property type="entry name" value="SAM-dependent_MTases_sf"/>
</dbReference>
<dbReference type="InterPro" id="IPR036804">
    <property type="entry name" value="CheR_N_sf"/>
</dbReference>
<dbReference type="PANTHER" id="PTHR24422:SF19">
    <property type="entry name" value="CHEMOTAXIS PROTEIN METHYLTRANSFERASE"/>
    <property type="match status" value="1"/>
</dbReference>
<keyword evidence="8" id="KW-1185">Reference proteome</keyword>
<evidence type="ECO:0000313" key="8">
    <source>
        <dbReference type="Proteomes" id="UP000503640"/>
    </source>
</evidence>
<evidence type="ECO:0000313" key="7">
    <source>
        <dbReference type="EMBL" id="GEJ57104.1"/>
    </source>
</evidence>
<organism evidence="7 8">
    <name type="scientific">Anaeromyxobacter diazotrophicus</name>
    <dbReference type="NCBI Taxonomy" id="2590199"/>
    <lineage>
        <taxon>Bacteria</taxon>
        <taxon>Pseudomonadati</taxon>
        <taxon>Myxococcota</taxon>
        <taxon>Myxococcia</taxon>
        <taxon>Myxococcales</taxon>
        <taxon>Cystobacterineae</taxon>
        <taxon>Anaeromyxobacteraceae</taxon>
        <taxon>Anaeromyxobacter</taxon>
    </lineage>
</organism>
<evidence type="ECO:0000256" key="1">
    <source>
        <dbReference type="ARBA" id="ARBA00001541"/>
    </source>
</evidence>
<dbReference type="SUPFAM" id="SSF53335">
    <property type="entry name" value="S-adenosyl-L-methionine-dependent methyltransferases"/>
    <property type="match status" value="1"/>
</dbReference>
<evidence type="ECO:0000256" key="5">
    <source>
        <dbReference type="ARBA" id="ARBA00022691"/>
    </source>
</evidence>
<evidence type="ECO:0000259" key="6">
    <source>
        <dbReference type="PROSITE" id="PS50123"/>
    </source>
</evidence>
<dbReference type="PRINTS" id="PR00996">
    <property type="entry name" value="CHERMTFRASE"/>
</dbReference>
<dbReference type="GO" id="GO:0032259">
    <property type="term" value="P:methylation"/>
    <property type="evidence" value="ECO:0007669"/>
    <property type="project" value="UniProtKB-KW"/>
</dbReference>
<dbReference type="EC" id="2.1.1.80" evidence="2"/>
<comment type="catalytic activity">
    <reaction evidence="1">
        <text>L-glutamyl-[protein] + S-adenosyl-L-methionine = [protein]-L-glutamate 5-O-methyl ester + S-adenosyl-L-homocysteine</text>
        <dbReference type="Rhea" id="RHEA:24452"/>
        <dbReference type="Rhea" id="RHEA-COMP:10208"/>
        <dbReference type="Rhea" id="RHEA-COMP:10311"/>
        <dbReference type="ChEBI" id="CHEBI:29973"/>
        <dbReference type="ChEBI" id="CHEBI:57856"/>
        <dbReference type="ChEBI" id="CHEBI:59789"/>
        <dbReference type="ChEBI" id="CHEBI:82795"/>
        <dbReference type="EC" id="2.1.1.80"/>
    </reaction>
</comment>
<keyword evidence="3 7" id="KW-0489">Methyltransferase</keyword>
<name>A0A7I9VL06_9BACT</name>
<dbReference type="SUPFAM" id="SSF47757">
    <property type="entry name" value="Chemotaxis receptor methyltransferase CheR, N-terminal domain"/>
    <property type="match status" value="1"/>
</dbReference>
<reference evidence="8" key="1">
    <citation type="journal article" date="2020" name="Appl. Environ. Microbiol.">
        <title>Diazotrophic Anaeromyxobacter Isolates from Soils.</title>
        <authorList>
            <person name="Masuda Y."/>
            <person name="Yamanaka H."/>
            <person name="Xu Z.X."/>
            <person name="Shiratori Y."/>
            <person name="Aono T."/>
            <person name="Amachi S."/>
            <person name="Senoo K."/>
            <person name="Itoh H."/>
        </authorList>
    </citation>
    <scope>NUCLEOTIDE SEQUENCE [LARGE SCALE GENOMIC DNA]</scope>
    <source>
        <strain evidence="8">R267</strain>
    </source>
</reference>
<feature type="domain" description="CheR-type methyltransferase" evidence="6">
    <location>
        <begin position="4"/>
        <end position="277"/>
    </location>
</feature>
<dbReference type="Gene3D" id="3.40.50.150">
    <property type="entry name" value="Vaccinia Virus protein VP39"/>
    <property type="match status" value="1"/>
</dbReference>
<evidence type="ECO:0000256" key="4">
    <source>
        <dbReference type="ARBA" id="ARBA00022679"/>
    </source>
</evidence>
<evidence type="ECO:0000256" key="3">
    <source>
        <dbReference type="ARBA" id="ARBA00022603"/>
    </source>
</evidence>
<proteinExistence type="predicted"/>
<dbReference type="Gene3D" id="1.10.155.10">
    <property type="entry name" value="Chemotaxis receptor methyltransferase CheR, N-terminal domain"/>
    <property type="match status" value="1"/>
</dbReference>
<dbReference type="PANTHER" id="PTHR24422">
    <property type="entry name" value="CHEMOTAXIS PROTEIN METHYLTRANSFERASE"/>
    <property type="match status" value="1"/>
</dbReference>
<dbReference type="GO" id="GO:0008983">
    <property type="term" value="F:protein-glutamate O-methyltransferase activity"/>
    <property type="evidence" value="ECO:0007669"/>
    <property type="project" value="UniProtKB-EC"/>
</dbReference>
<keyword evidence="5" id="KW-0949">S-adenosyl-L-methionine</keyword>
<accession>A0A7I9VL06</accession>
<dbReference type="InterPro" id="IPR000780">
    <property type="entry name" value="CheR_MeTrfase"/>
</dbReference>
<dbReference type="AlphaFoldDB" id="A0A7I9VL06"/>